<proteinExistence type="predicted"/>
<evidence type="ECO:0000313" key="1">
    <source>
        <dbReference type="EMBL" id="OCA71630.1"/>
    </source>
</evidence>
<dbReference type="EMBL" id="MAYG01000012">
    <property type="protein sequence ID" value="OCA71630.1"/>
    <property type="molecule type" value="Genomic_DNA"/>
</dbReference>
<dbReference type="AlphaFoldDB" id="A0A1B8ZJ64"/>
<reference evidence="2" key="1">
    <citation type="submission" date="2016-07" db="EMBL/GenBank/DDBJ databases">
        <authorList>
            <person name="Florea S."/>
            <person name="Webb J.S."/>
            <person name="Jaromczyk J."/>
            <person name="Schardl C.L."/>
        </authorList>
    </citation>
    <scope>NUCLEOTIDE SEQUENCE [LARGE SCALE GENOMIC DNA]</scope>
    <source>
        <strain evidence="2">CC-VM-7</strain>
    </source>
</reference>
<accession>A0A1B8ZJ64</accession>
<evidence type="ECO:0000313" key="2">
    <source>
        <dbReference type="Proteomes" id="UP000093432"/>
    </source>
</evidence>
<organism evidence="1 2">
    <name type="scientific">Chryseobacterium arthrosphaerae</name>
    <dbReference type="NCBI Taxonomy" id="651561"/>
    <lineage>
        <taxon>Bacteria</taxon>
        <taxon>Pseudomonadati</taxon>
        <taxon>Bacteroidota</taxon>
        <taxon>Flavobacteriia</taxon>
        <taxon>Flavobacteriales</taxon>
        <taxon>Weeksellaceae</taxon>
        <taxon>Chryseobacterium group</taxon>
        <taxon>Chryseobacterium</taxon>
    </lineage>
</organism>
<protein>
    <submittedName>
        <fullName evidence="1">Uncharacterized protein</fullName>
    </submittedName>
</protein>
<name>A0A1B8ZJ64_9FLAO</name>
<comment type="caution">
    <text evidence="1">The sequence shown here is derived from an EMBL/GenBank/DDBJ whole genome shotgun (WGS) entry which is preliminary data.</text>
</comment>
<gene>
    <name evidence="1" type="ORF">BBI00_18185</name>
</gene>
<dbReference type="Proteomes" id="UP000093432">
    <property type="component" value="Unassembled WGS sequence"/>
</dbReference>
<sequence length="60" mass="7104">MTLFLFLKVQRMESMIRGYKKNSVRLILFPGFGNLIYDSDRKEEKETDIKKPLTNPLKVL</sequence>